<gene>
    <name evidence="1" type="ORF">SPELUC_LOCUS8413</name>
</gene>
<evidence type="ECO:0000313" key="1">
    <source>
        <dbReference type="EMBL" id="CAG8636768.1"/>
    </source>
</evidence>
<organism evidence="1 2">
    <name type="scientific">Cetraspora pellucida</name>
    <dbReference type="NCBI Taxonomy" id="1433469"/>
    <lineage>
        <taxon>Eukaryota</taxon>
        <taxon>Fungi</taxon>
        <taxon>Fungi incertae sedis</taxon>
        <taxon>Mucoromycota</taxon>
        <taxon>Glomeromycotina</taxon>
        <taxon>Glomeromycetes</taxon>
        <taxon>Diversisporales</taxon>
        <taxon>Gigasporaceae</taxon>
        <taxon>Cetraspora</taxon>
    </lineage>
</organism>
<dbReference type="Proteomes" id="UP000789366">
    <property type="component" value="Unassembled WGS sequence"/>
</dbReference>
<proteinExistence type="predicted"/>
<name>A0ACA9N8Z4_9GLOM</name>
<protein>
    <submittedName>
        <fullName evidence="1">15236_t:CDS:1</fullName>
    </submittedName>
</protein>
<comment type="caution">
    <text evidence="1">The sequence shown here is derived from an EMBL/GenBank/DDBJ whole genome shotgun (WGS) entry which is preliminary data.</text>
</comment>
<evidence type="ECO:0000313" key="2">
    <source>
        <dbReference type="Proteomes" id="UP000789366"/>
    </source>
</evidence>
<sequence length="131" mass="15066">AGSAYNDNEGIFESCEMYNIASDESIFCRIYDYKNNINSFTQVLLRAWHTNKDMMSTIINIFFGNGIFNFAATLDVKYLSNFQKVVEYKTALLILNLLQTSVGITLHLFVAKKQITIDYLLNKWSNDYCSV</sequence>
<accession>A0ACA9N8Z4</accession>
<keyword evidence="2" id="KW-1185">Reference proteome</keyword>
<dbReference type="EMBL" id="CAJVPW010012563">
    <property type="protein sequence ID" value="CAG8636768.1"/>
    <property type="molecule type" value="Genomic_DNA"/>
</dbReference>
<reference evidence="1" key="1">
    <citation type="submission" date="2021-06" db="EMBL/GenBank/DDBJ databases">
        <authorList>
            <person name="Kallberg Y."/>
            <person name="Tangrot J."/>
            <person name="Rosling A."/>
        </authorList>
    </citation>
    <scope>NUCLEOTIDE SEQUENCE</scope>
    <source>
        <strain evidence="1">28 12/20/2015</strain>
    </source>
</reference>
<feature type="non-terminal residue" evidence="1">
    <location>
        <position position="1"/>
    </location>
</feature>